<name>A0A174Z442_9FIRM</name>
<sequence>MIKLKIKYGNSQTDLRFPCTEKKMNAALERIHAEDVTPLELYVSEVIFPEELGCLQDRFVNLDEVNYLGKRMDSFFGDEEYQFYEAMKLEGFDTLPDLINLSFNLNRYPLIRDIGDMGKIGREYLLTVNGCIPAHDEDDPKYAQLGRELIQSGNGIFTEHGMLFVDENTPFQRSYDGQTFPPYLYDPGVLCVAKAEYGGKTEYLYFPCEEEAIDKAFARLGTTADEVKITLEDFNTDSPEWFGRFREIASEEGVYELNRLTAAVNTADMDLKKLWSVAEYAEAEDAEQLTRLARNIGCFTFIEGATGYAEVGRFFIETEDRYVLDLEMEDYFDYEGFGEYISDKFYGKFVCGGFICNDTDTSLLDILYQDEPMTMGGM</sequence>
<gene>
    <name evidence="1" type="ORF">ERS852540_00078</name>
</gene>
<dbReference type="Proteomes" id="UP000095662">
    <property type="component" value="Unassembled WGS sequence"/>
</dbReference>
<dbReference type="EMBL" id="CZBY01000001">
    <property type="protein sequence ID" value="CUQ80687.1"/>
    <property type="molecule type" value="Genomic_DNA"/>
</dbReference>
<dbReference type="AlphaFoldDB" id="A0A174Z442"/>
<dbReference type="STRING" id="39492.ERS852540_00078"/>
<evidence type="ECO:0000313" key="1">
    <source>
        <dbReference type="EMBL" id="CUQ80687.1"/>
    </source>
</evidence>
<evidence type="ECO:0000313" key="2">
    <source>
        <dbReference type="Proteomes" id="UP000095662"/>
    </source>
</evidence>
<reference evidence="1 2" key="1">
    <citation type="submission" date="2015-09" db="EMBL/GenBank/DDBJ databases">
        <authorList>
            <consortium name="Pathogen Informatics"/>
        </authorList>
    </citation>
    <scope>NUCLEOTIDE SEQUENCE [LARGE SCALE GENOMIC DNA]</scope>
    <source>
        <strain evidence="1 2">2789STDY5834928</strain>
    </source>
</reference>
<protein>
    <submittedName>
        <fullName evidence="1">Antirestriction protein (ArdA)</fullName>
    </submittedName>
</protein>
<dbReference type="OrthoDB" id="1733755at2"/>
<accession>A0A174Z442</accession>
<proteinExistence type="predicted"/>
<organism evidence="1 2">
    <name type="scientific">[Eubacterium] siraeum</name>
    <dbReference type="NCBI Taxonomy" id="39492"/>
    <lineage>
        <taxon>Bacteria</taxon>
        <taxon>Bacillati</taxon>
        <taxon>Bacillota</taxon>
        <taxon>Clostridia</taxon>
        <taxon>Eubacteriales</taxon>
        <taxon>Oscillospiraceae</taxon>
        <taxon>Oscillospiraceae incertae sedis</taxon>
    </lineage>
</organism>